<dbReference type="RefSeq" id="WP_126071414.1">
    <property type="nucleotide sequence ID" value="NZ_CP026513.1"/>
</dbReference>
<dbReference type="HAMAP" id="MF_00385">
    <property type="entry name" value="Ribosomal_bS16"/>
    <property type="match status" value="1"/>
</dbReference>
<dbReference type="GO" id="GO:0006412">
    <property type="term" value="P:translation"/>
    <property type="evidence" value="ECO:0007669"/>
    <property type="project" value="UniProtKB-UniRule"/>
</dbReference>
<evidence type="ECO:0000256" key="2">
    <source>
        <dbReference type="ARBA" id="ARBA00023274"/>
    </source>
</evidence>
<dbReference type="GO" id="GO:0003735">
    <property type="term" value="F:structural constituent of ribosome"/>
    <property type="evidence" value="ECO:0007669"/>
    <property type="project" value="InterPro"/>
</dbReference>
<dbReference type="NCBIfam" id="TIGR00002">
    <property type="entry name" value="S16"/>
    <property type="match status" value="1"/>
</dbReference>
<accession>A0A3Q9CLZ5</accession>
<evidence type="ECO:0000313" key="5">
    <source>
        <dbReference type="Proteomes" id="UP000274458"/>
    </source>
</evidence>
<evidence type="ECO:0000256" key="1">
    <source>
        <dbReference type="ARBA" id="ARBA00022980"/>
    </source>
</evidence>
<dbReference type="Gene3D" id="3.30.1320.10">
    <property type="match status" value="1"/>
</dbReference>
<reference evidence="4 5" key="1">
    <citation type="journal article" date="2018" name="Genome Biol. Evol.">
        <title>Partnering With a Pest: Genomes of Hemlock Woolly Adelgid Symbionts Reveal Atypical Nutritional Provisioning Patterns in Dual-Obligate Bacteria.</title>
        <authorList>
            <person name="Weglarz K.M."/>
            <person name="Havill N.P."/>
            <person name="Burke G.R."/>
            <person name="von Dohlen C.D."/>
        </authorList>
    </citation>
    <scope>NUCLEOTIDE SEQUENCE [LARGE SCALE GENOMIC DNA]</scope>
    <source>
        <strain evidence="4">ENA</strain>
    </source>
</reference>
<dbReference type="InterPro" id="IPR000307">
    <property type="entry name" value="Ribosomal_bS16"/>
</dbReference>
<evidence type="ECO:0000256" key="3">
    <source>
        <dbReference type="HAMAP-Rule" id="MF_00385"/>
    </source>
</evidence>
<sequence>MVIIRLIRQGKKKIPFYQIVVSDNRFPCYGRFIEKIGFFYPLNNNKENFKINMFRLNFWIKNGAKISKRIYHLLKIYKNKNNVIY</sequence>
<dbReference type="PANTHER" id="PTHR12919:SF20">
    <property type="entry name" value="SMALL RIBOSOMAL SUBUNIT PROTEIN BS16M"/>
    <property type="match status" value="1"/>
</dbReference>
<dbReference type="Proteomes" id="UP000274458">
    <property type="component" value="Chromosome"/>
</dbReference>
<dbReference type="AlphaFoldDB" id="A0A3Q9CLZ5"/>
<organism evidence="4 5">
    <name type="scientific">Candidatus Annandia adelgestsuga</name>
    <dbReference type="NCBI Taxonomy" id="1302411"/>
    <lineage>
        <taxon>Bacteria</taxon>
        <taxon>Pseudomonadati</taxon>
        <taxon>Pseudomonadota</taxon>
        <taxon>Gammaproteobacteria</taxon>
        <taxon>Enterobacterales</taxon>
        <taxon>Enterobacteriaceae</taxon>
        <taxon>Candidatus Annandia</taxon>
    </lineage>
</organism>
<dbReference type="Pfam" id="PF00886">
    <property type="entry name" value="Ribosomal_S16"/>
    <property type="match status" value="1"/>
</dbReference>
<dbReference type="PANTHER" id="PTHR12919">
    <property type="entry name" value="30S RIBOSOMAL PROTEIN S16"/>
    <property type="match status" value="1"/>
</dbReference>
<name>A0A3Q9CLZ5_9ENTR</name>
<protein>
    <recommendedName>
        <fullName evidence="3">Small ribosomal subunit protein bS16</fullName>
    </recommendedName>
</protein>
<keyword evidence="1 3" id="KW-0689">Ribosomal protein</keyword>
<keyword evidence="2 3" id="KW-0687">Ribonucleoprotein</keyword>
<keyword evidence="5" id="KW-1185">Reference proteome</keyword>
<comment type="similarity">
    <text evidence="3">Belongs to the bacterial ribosomal protein bS16 family.</text>
</comment>
<dbReference type="EMBL" id="CP026513">
    <property type="protein sequence ID" value="AZP36150.1"/>
    <property type="molecule type" value="Genomic_DNA"/>
</dbReference>
<evidence type="ECO:0000313" key="4">
    <source>
        <dbReference type="EMBL" id="AZP36150.1"/>
    </source>
</evidence>
<dbReference type="OrthoDB" id="9807878at2"/>
<dbReference type="InterPro" id="IPR023803">
    <property type="entry name" value="Ribosomal_bS16_dom_sf"/>
</dbReference>
<proteinExistence type="inferred from homology"/>
<dbReference type="SUPFAM" id="SSF54565">
    <property type="entry name" value="Ribosomal protein S16"/>
    <property type="match status" value="1"/>
</dbReference>
<gene>
    <name evidence="3 4" type="primary">rpsP</name>
    <name evidence="4" type="ORF">C3B56_00018</name>
</gene>
<dbReference type="GO" id="GO:0015935">
    <property type="term" value="C:small ribosomal subunit"/>
    <property type="evidence" value="ECO:0007669"/>
    <property type="project" value="TreeGrafter"/>
</dbReference>
<dbReference type="GO" id="GO:0005737">
    <property type="term" value="C:cytoplasm"/>
    <property type="evidence" value="ECO:0007669"/>
    <property type="project" value="UniProtKB-ARBA"/>
</dbReference>
<dbReference type="KEGG" id="aade:C3B56_00018"/>